<sequence length="89" mass="10158">MRNEYDYLAKCPVQNESHYCIAHRAKNLHISGRYVQLSLTSINGIPLTLRGGLSIVYLDFPYMFQWRTPAGAVLMVHVPSVPKQKDLPK</sequence>
<organism evidence="2 3">
    <name type="scientific">Araneus ventricosus</name>
    <name type="common">Orbweaver spider</name>
    <name type="synonym">Epeira ventricosa</name>
    <dbReference type="NCBI Taxonomy" id="182803"/>
    <lineage>
        <taxon>Eukaryota</taxon>
        <taxon>Metazoa</taxon>
        <taxon>Ecdysozoa</taxon>
        <taxon>Arthropoda</taxon>
        <taxon>Chelicerata</taxon>
        <taxon>Arachnida</taxon>
        <taxon>Araneae</taxon>
        <taxon>Araneomorphae</taxon>
        <taxon>Entelegynae</taxon>
        <taxon>Araneoidea</taxon>
        <taxon>Araneidae</taxon>
        <taxon>Araneus</taxon>
    </lineage>
</organism>
<evidence type="ECO:0000313" key="3">
    <source>
        <dbReference type="Proteomes" id="UP000499080"/>
    </source>
</evidence>
<evidence type="ECO:0000313" key="1">
    <source>
        <dbReference type="EMBL" id="GBN17007.1"/>
    </source>
</evidence>
<reference evidence="2 3" key="1">
    <citation type="journal article" date="2019" name="Sci. Rep.">
        <title>Orb-weaving spider Araneus ventricosus genome elucidates the spidroin gene catalogue.</title>
        <authorList>
            <person name="Kono N."/>
            <person name="Nakamura H."/>
            <person name="Ohtoshi R."/>
            <person name="Moran D.A.P."/>
            <person name="Shinohara A."/>
            <person name="Yoshida Y."/>
            <person name="Fujiwara M."/>
            <person name="Mori M."/>
            <person name="Tomita M."/>
            <person name="Arakawa K."/>
        </authorList>
    </citation>
    <scope>NUCLEOTIDE SEQUENCE [LARGE SCALE GENOMIC DNA]</scope>
</reference>
<dbReference type="AlphaFoldDB" id="A0A4Y2LU14"/>
<evidence type="ECO:0000313" key="2">
    <source>
        <dbReference type="EMBL" id="GBN17016.1"/>
    </source>
</evidence>
<dbReference type="Proteomes" id="UP000499080">
    <property type="component" value="Unassembled WGS sequence"/>
</dbReference>
<protein>
    <submittedName>
        <fullName evidence="2">Uncharacterized protein</fullName>
    </submittedName>
</protein>
<keyword evidence="3" id="KW-1185">Reference proteome</keyword>
<name>A0A4Y2LU14_ARAVE</name>
<gene>
    <name evidence="1" type="ORF">AVEN_48522_1</name>
    <name evidence="2" type="ORF">AVEN_79456_1</name>
</gene>
<comment type="caution">
    <text evidence="2">The sequence shown here is derived from an EMBL/GenBank/DDBJ whole genome shotgun (WGS) entry which is preliminary data.</text>
</comment>
<dbReference type="EMBL" id="BGPR01119875">
    <property type="protein sequence ID" value="GBN17007.1"/>
    <property type="molecule type" value="Genomic_DNA"/>
</dbReference>
<dbReference type="EMBL" id="BGPR01119878">
    <property type="protein sequence ID" value="GBN17016.1"/>
    <property type="molecule type" value="Genomic_DNA"/>
</dbReference>
<proteinExistence type="predicted"/>
<accession>A0A4Y2LU14</accession>